<dbReference type="GeneID" id="20803416"/>
<proteinExistence type="predicted"/>
<gene>
    <name evidence="1" type="ORF">H257_01420</name>
</gene>
<evidence type="ECO:0000313" key="1">
    <source>
        <dbReference type="EMBL" id="ETV88048.1"/>
    </source>
</evidence>
<dbReference type="RefSeq" id="XP_009822911.1">
    <property type="nucleotide sequence ID" value="XM_009824609.1"/>
</dbReference>
<accession>W4HAE3</accession>
<protein>
    <submittedName>
        <fullName evidence="1">Uncharacterized protein</fullName>
    </submittedName>
</protein>
<organism evidence="1">
    <name type="scientific">Aphanomyces astaci</name>
    <name type="common">Crayfish plague agent</name>
    <dbReference type="NCBI Taxonomy" id="112090"/>
    <lineage>
        <taxon>Eukaryota</taxon>
        <taxon>Sar</taxon>
        <taxon>Stramenopiles</taxon>
        <taxon>Oomycota</taxon>
        <taxon>Saprolegniomycetes</taxon>
        <taxon>Saprolegniales</taxon>
        <taxon>Verrucalvaceae</taxon>
        <taxon>Aphanomyces</taxon>
    </lineage>
</organism>
<dbReference type="AlphaFoldDB" id="W4HAE3"/>
<dbReference type="EMBL" id="KI913115">
    <property type="protein sequence ID" value="ETV88048.1"/>
    <property type="molecule type" value="Genomic_DNA"/>
</dbReference>
<name>W4HAE3_APHAT</name>
<reference evidence="1" key="1">
    <citation type="submission" date="2013-12" db="EMBL/GenBank/DDBJ databases">
        <title>The Genome Sequence of Aphanomyces astaci APO3.</title>
        <authorList>
            <consortium name="The Broad Institute Genomics Platform"/>
            <person name="Russ C."/>
            <person name="Tyler B."/>
            <person name="van West P."/>
            <person name="Dieguez-Uribeondo J."/>
            <person name="Young S.K."/>
            <person name="Zeng Q."/>
            <person name="Gargeya S."/>
            <person name="Fitzgerald M."/>
            <person name="Abouelleil A."/>
            <person name="Alvarado L."/>
            <person name="Chapman S.B."/>
            <person name="Gainer-Dewar J."/>
            <person name="Goldberg J."/>
            <person name="Griggs A."/>
            <person name="Gujja S."/>
            <person name="Hansen M."/>
            <person name="Howarth C."/>
            <person name="Imamovic A."/>
            <person name="Ireland A."/>
            <person name="Larimer J."/>
            <person name="McCowan C."/>
            <person name="Murphy C."/>
            <person name="Pearson M."/>
            <person name="Poon T.W."/>
            <person name="Priest M."/>
            <person name="Roberts A."/>
            <person name="Saif S."/>
            <person name="Shea T."/>
            <person name="Sykes S."/>
            <person name="Wortman J."/>
            <person name="Nusbaum C."/>
            <person name="Birren B."/>
        </authorList>
    </citation>
    <scope>NUCLEOTIDE SEQUENCE [LARGE SCALE GENOMIC DNA]</scope>
    <source>
        <strain evidence="1">APO3</strain>
    </source>
</reference>
<dbReference type="VEuPathDB" id="FungiDB:H257_01420"/>
<sequence length="161" mass="17504">MSYTASPPTWHAHKSRWGATCTSKTDPYAALATPTALNLSRSITATPFEPHATYAAVLERAMACASPWKRRLAVRIVGRRGSVKSTTTSMPESHATYAYRSWRICTALARKDVPPTMRGSVEVHVWVRVSKKHRPMRLHATTATVAVSATPTAGTANCPAT</sequence>